<dbReference type="Proteomes" id="UP001151760">
    <property type="component" value="Unassembled WGS sequence"/>
</dbReference>
<evidence type="ECO:0000313" key="2">
    <source>
        <dbReference type="Proteomes" id="UP001151760"/>
    </source>
</evidence>
<accession>A0ABQ5J4N2</accession>
<proteinExistence type="predicted"/>
<dbReference type="EMBL" id="BQNB010021504">
    <property type="protein sequence ID" value="GJU07086.1"/>
    <property type="molecule type" value="Genomic_DNA"/>
</dbReference>
<comment type="caution">
    <text evidence="1">The sequence shown here is derived from an EMBL/GenBank/DDBJ whole genome shotgun (WGS) entry which is preliminary data.</text>
</comment>
<protein>
    <submittedName>
        <fullName evidence="1">Uncharacterized protein</fullName>
    </submittedName>
</protein>
<name>A0ABQ5J4N2_9ASTR</name>
<evidence type="ECO:0000313" key="1">
    <source>
        <dbReference type="EMBL" id="GJU07086.1"/>
    </source>
</evidence>
<keyword evidence="2" id="KW-1185">Reference proteome</keyword>
<sequence length="94" mass="10385">MLTLEGFPFITVNTKEYHSECSGKITRIMRRTLVNSLLSERVKDFDTLGFPALKYSSYIGMGSNSNSYCDLAVLSAGETTLGTSFELDGSLLWS</sequence>
<gene>
    <name evidence="1" type="ORF">Tco_1123516</name>
</gene>
<reference evidence="1" key="2">
    <citation type="submission" date="2022-01" db="EMBL/GenBank/DDBJ databases">
        <authorList>
            <person name="Yamashiro T."/>
            <person name="Shiraishi A."/>
            <person name="Satake H."/>
            <person name="Nakayama K."/>
        </authorList>
    </citation>
    <scope>NUCLEOTIDE SEQUENCE</scope>
</reference>
<reference evidence="1" key="1">
    <citation type="journal article" date="2022" name="Int. J. Mol. Sci.">
        <title>Draft Genome of Tanacetum Coccineum: Genomic Comparison of Closely Related Tanacetum-Family Plants.</title>
        <authorList>
            <person name="Yamashiro T."/>
            <person name="Shiraishi A."/>
            <person name="Nakayama K."/>
            <person name="Satake H."/>
        </authorList>
    </citation>
    <scope>NUCLEOTIDE SEQUENCE</scope>
</reference>
<organism evidence="1 2">
    <name type="scientific">Tanacetum coccineum</name>
    <dbReference type="NCBI Taxonomy" id="301880"/>
    <lineage>
        <taxon>Eukaryota</taxon>
        <taxon>Viridiplantae</taxon>
        <taxon>Streptophyta</taxon>
        <taxon>Embryophyta</taxon>
        <taxon>Tracheophyta</taxon>
        <taxon>Spermatophyta</taxon>
        <taxon>Magnoliopsida</taxon>
        <taxon>eudicotyledons</taxon>
        <taxon>Gunneridae</taxon>
        <taxon>Pentapetalae</taxon>
        <taxon>asterids</taxon>
        <taxon>campanulids</taxon>
        <taxon>Asterales</taxon>
        <taxon>Asteraceae</taxon>
        <taxon>Asteroideae</taxon>
        <taxon>Anthemideae</taxon>
        <taxon>Anthemidinae</taxon>
        <taxon>Tanacetum</taxon>
    </lineage>
</organism>